<dbReference type="VEuPathDB" id="PlasmoDB:PKNH_0614400"/>
<dbReference type="Proteomes" id="UP000195012">
    <property type="component" value="Unassembled WGS sequence"/>
</dbReference>
<keyword evidence="2" id="KW-1133">Transmembrane helix</keyword>
<evidence type="ECO:0000256" key="1">
    <source>
        <dbReference type="SAM" id="MobiDB-lite"/>
    </source>
</evidence>
<organism evidence="3 4">
    <name type="scientific">Plasmodium knowlesi</name>
    <dbReference type="NCBI Taxonomy" id="5850"/>
    <lineage>
        <taxon>Eukaryota</taxon>
        <taxon>Sar</taxon>
        <taxon>Alveolata</taxon>
        <taxon>Apicomplexa</taxon>
        <taxon>Aconoidasida</taxon>
        <taxon>Haemosporida</taxon>
        <taxon>Plasmodiidae</taxon>
        <taxon>Plasmodium</taxon>
        <taxon>Plasmodium (Plasmodium)</taxon>
    </lineage>
</organism>
<accession>A0A1Y3DY06</accession>
<dbReference type="eggNOG" id="ENOG502QX9J">
    <property type="taxonomic scope" value="Eukaryota"/>
</dbReference>
<comment type="caution">
    <text evidence="3">The sequence shown here is derived from an EMBL/GenBank/DDBJ whole genome shotgun (WGS) entry which is preliminary data.</text>
</comment>
<keyword evidence="2" id="KW-0472">Membrane</keyword>
<protein>
    <submittedName>
        <fullName evidence="3">Uncharacterized protein</fullName>
    </submittedName>
</protein>
<proteinExistence type="predicted"/>
<name>A0A1Y3DY06_PLAKN</name>
<dbReference type="OrthoDB" id="371812at2759"/>
<evidence type="ECO:0000313" key="4">
    <source>
        <dbReference type="Proteomes" id="UP000195012"/>
    </source>
</evidence>
<feature type="transmembrane region" description="Helical" evidence="2">
    <location>
        <begin position="663"/>
        <end position="683"/>
    </location>
</feature>
<dbReference type="EMBL" id="NETL01000017">
    <property type="protein sequence ID" value="OTN68186.1"/>
    <property type="molecule type" value="Genomic_DNA"/>
</dbReference>
<gene>
    <name evidence="3" type="ORF">PKNOH_S03329200</name>
</gene>
<evidence type="ECO:0000256" key="2">
    <source>
        <dbReference type="SAM" id="Phobius"/>
    </source>
</evidence>
<dbReference type="AlphaFoldDB" id="A0A1Y3DY06"/>
<dbReference type="VEuPathDB" id="PlasmoDB:PKA1H_060019500"/>
<evidence type="ECO:0000313" key="3">
    <source>
        <dbReference type="EMBL" id="OTN68186.1"/>
    </source>
</evidence>
<dbReference type="VEuPathDB" id="PlasmoDB:PKNOH_S03329200"/>
<sequence>MKTHRLIEYVEVLYFLLTCLNRTHVRGAENNRAGLAGLNDNVLVAFFLLVQLEVPNFLGPFSKKEKYEKVIDGAIYLFTNTVVTQEWKEEERGYTVQDVRHVIAGLNSLLDDIKNGNEIYITWIELITNECWREEDGCRALSPRSCTLSVLNALPKKALSVTCSSCIMYALNYALYSRLLFMNMVQIQNCNEENNLKLINLTKDVGFVREHRIYLNSLETISVAKNVRSQVIILHIKDARKLVDILKTHGHERFTQVVRDALLEVVKKTIETYKRYLHHNSSFSINGENEKKMNLSNLVYLTINGYLYMDDATGGNIRVRDFGLFFTEDSLEKCLLMITRRNLFLQVEMGTLGAEAHQNGGHHFPIGNLLTLIEFQLVLNSYLHFGENYFSKTLMLMKKVFYAEDKNEKGVFSYGEDGIDRADIEEVGVVNNFLAIEKGGKLRKVFQGGHLRGAPQESHSKRVSWGNHHLNAVPPNEHRKQIEEFKRTQLELMDDQTIFFIMLVKSLPENKYTLMKSVIVDLLTKPVYSNSLKGFSYNDGKKINKELIEILGESYNDPINNLKRRTMHFGSRINKREIQAFEKLLHQGYKLTQIAFHNYSSMPLNSRKNIYSAVKMFSLFEHRVHYLTGWDAHILFSKRIYPEDMVEKNYNVYSYAHSGGNHWFIICCTVIPLLLIILLFLLYKYFFHDKLKFSFLFRNRKYKKRSHGSSGSALKYYRHLSGGVNLSSARRQHADRAELQHLLRRRNCRAEMKAKGKGKNDAKNNKKNGPSSNAKTDTKLDRTGRAHRLSGSGHGNKTHGRNKLAEAPHVGGTKKRETKSSDFFMEEIQPNHDFE</sequence>
<keyword evidence="2" id="KW-0812">Transmembrane</keyword>
<feature type="region of interest" description="Disordered" evidence="1">
    <location>
        <begin position="750"/>
        <end position="835"/>
    </location>
</feature>
<reference evidence="3 4" key="1">
    <citation type="submission" date="2017-05" db="EMBL/GenBank/DDBJ databases">
        <title>PacBio assembly of a Plasmodium knowlesi genome sequence with Hi-C correction and manual annotation of the SICAvar gene family.</title>
        <authorList>
            <person name="Lapp S.A."/>
            <person name="Geraldo J.A."/>
            <person name="Chien J.-T."/>
            <person name="Ay F."/>
            <person name="Pakala S.B."/>
            <person name="Batugedara G."/>
            <person name="Humphrey J.C."/>
            <person name="Debarry J.D."/>
            <person name="Le Roch K.G."/>
            <person name="Galinski M.R."/>
            <person name="Kissinger J.C."/>
        </authorList>
    </citation>
    <scope>NUCLEOTIDE SEQUENCE [LARGE SCALE GENOMIC DNA]</scope>
    <source>
        <strain evidence="4">Malayan Strain Pk1 (A+)</strain>
    </source>
</reference>
<feature type="compositionally biased region" description="Basic and acidic residues" evidence="1">
    <location>
        <begin position="750"/>
        <end position="764"/>
    </location>
</feature>